<proteinExistence type="predicted"/>
<dbReference type="AlphaFoldDB" id="A0A317SMJ4"/>
<protein>
    <submittedName>
        <fullName evidence="1">Uncharacterized protein</fullName>
    </submittedName>
</protein>
<evidence type="ECO:0000313" key="1">
    <source>
        <dbReference type="EMBL" id="PWW74900.1"/>
    </source>
</evidence>
<reference evidence="1 2" key="1">
    <citation type="submission" date="2018-03" db="EMBL/GenBank/DDBJ databases">
        <title>Genomes of Pezizomycetes fungi and the evolution of truffles.</title>
        <authorList>
            <person name="Murat C."/>
            <person name="Payen T."/>
            <person name="Noel B."/>
            <person name="Kuo A."/>
            <person name="Martin F.M."/>
        </authorList>
    </citation>
    <scope>NUCLEOTIDE SEQUENCE [LARGE SCALE GENOMIC DNA]</scope>
    <source>
        <strain evidence="1">091103-1</strain>
    </source>
</reference>
<dbReference type="Proteomes" id="UP000246991">
    <property type="component" value="Unassembled WGS sequence"/>
</dbReference>
<organism evidence="1 2">
    <name type="scientific">Tuber magnatum</name>
    <name type="common">white Piedmont truffle</name>
    <dbReference type="NCBI Taxonomy" id="42249"/>
    <lineage>
        <taxon>Eukaryota</taxon>
        <taxon>Fungi</taxon>
        <taxon>Dikarya</taxon>
        <taxon>Ascomycota</taxon>
        <taxon>Pezizomycotina</taxon>
        <taxon>Pezizomycetes</taxon>
        <taxon>Pezizales</taxon>
        <taxon>Tuberaceae</taxon>
        <taxon>Tuber</taxon>
    </lineage>
</organism>
<accession>A0A317SMJ4</accession>
<gene>
    <name evidence="1" type="ORF">C7212DRAFT_364617</name>
</gene>
<name>A0A317SMJ4_9PEZI</name>
<sequence length="150" mass="17075">MSPQTPTPTNDREVYILPISPPGSGQVIVLPPTWVTPPNRVAPPIPEDVVIVDAVHPDEEKEIVLVPIAVSLRAFATWVRILFHSLSPYHRIPWARGGWTADNARVRGSRRSIMDCTLLRDRELLGRRWKLNDSFDHNNYRITSKRIPQS</sequence>
<keyword evidence="2" id="KW-1185">Reference proteome</keyword>
<evidence type="ECO:0000313" key="2">
    <source>
        <dbReference type="Proteomes" id="UP000246991"/>
    </source>
</evidence>
<dbReference type="EMBL" id="PYWC01000055">
    <property type="protein sequence ID" value="PWW74900.1"/>
    <property type="molecule type" value="Genomic_DNA"/>
</dbReference>
<comment type="caution">
    <text evidence="1">The sequence shown here is derived from an EMBL/GenBank/DDBJ whole genome shotgun (WGS) entry which is preliminary data.</text>
</comment>